<sequence length="144" mass="15396">MTTAPILPTAGAPGDEPTPHQTEHGLRAYVRQVAAEVGAGPEAQWCEWAESANAYIALENRLPDKPTRDLALIWDDECGWAVGMETGSGEDLLILAWYVEDLLPPPRAVATFVRCVVHGIAGSKHPPSGVADRRSLAGRLAAYA</sequence>
<dbReference type="EMBL" id="QGUI01000250">
    <property type="protein sequence ID" value="PZM98462.1"/>
    <property type="molecule type" value="Genomic_DNA"/>
</dbReference>
<evidence type="ECO:0000256" key="1">
    <source>
        <dbReference type="SAM" id="MobiDB-lite"/>
    </source>
</evidence>
<dbReference type="InterPro" id="IPR046259">
    <property type="entry name" value="DUF6292"/>
</dbReference>
<proteinExistence type="predicted"/>
<reference evidence="4" key="2">
    <citation type="submission" date="2018-05" db="EMBL/GenBank/DDBJ databases">
        <authorList>
            <person name="Lanie J.A."/>
            <person name="Ng W.-L."/>
            <person name="Kazmierczak K.M."/>
            <person name="Andrzejewski T.M."/>
            <person name="Davidsen T.M."/>
            <person name="Wayne K.J."/>
            <person name="Tettelin H."/>
            <person name="Glass J.I."/>
            <person name="Rusch D."/>
            <person name="Podicherti R."/>
            <person name="Tsui H.-C.T."/>
            <person name="Winkler M.E."/>
        </authorList>
    </citation>
    <scope>NUCLEOTIDE SEQUENCE</scope>
    <source>
        <strain evidence="4">ZC4RG45</strain>
    </source>
</reference>
<feature type="domain" description="DUF6292" evidence="2">
    <location>
        <begin position="29"/>
        <end position="114"/>
    </location>
</feature>
<evidence type="ECO:0000313" key="3">
    <source>
        <dbReference type="EMBL" id="MFO7190663.1"/>
    </source>
</evidence>
<dbReference type="EMBL" id="QGUI02000001">
    <property type="protein sequence ID" value="MFO7190663.1"/>
    <property type="molecule type" value="Genomic_DNA"/>
</dbReference>
<comment type="caution">
    <text evidence="4">The sequence shown here is derived from an EMBL/GenBank/DDBJ whole genome shotgun (WGS) entry which is preliminary data.</text>
</comment>
<dbReference type="Proteomes" id="UP000249324">
    <property type="component" value="Unassembled WGS sequence"/>
</dbReference>
<accession>A0A2W4JGS8</accession>
<evidence type="ECO:0000313" key="5">
    <source>
        <dbReference type="Proteomes" id="UP000249324"/>
    </source>
</evidence>
<reference evidence="3" key="1">
    <citation type="submission" date="2018-05" db="EMBL/GenBank/DDBJ databases">
        <authorList>
            <person name="Moura L."/>
            <person name="Setubal J.C."/>
        </authorList>
    </citation>
    <scope>NUCLEOTIDE SEQUENCE</scope>
    <source>
        <strain evidence="3">ZC4RG45</strain>
    </source>
</reference>
<protein>
    <submittedName>
        <fullName evidence="3">DUF6292 family protein</fullName>
    </submittedName>
</protein>
<dbReference type="Pfam" id="PF19809">
    <property type="entry name" value="DUF6292"/>
    <property type="match status" value="1"/>
</dbReference>
<reference evidence="3" key="4">
    <citation type="submission" date="2023-08" db="EMBL/GenBank/DDBJ databases">
        <authorList>
            <person name="Guima S.E.S."/>
            <person name="Martins L.F."/>
            <person name="Silva A.M."/>
            <person name="Setubal J.C."/>
        </authorList>
    </citation>
    <scope>NUCLEOTIDE SEQUENCE</scope>
    <source>
        <strain evidence="3">ZC4RG45</strain>
    </source>
</reference>
<evidence type="ECO:0000259" key="2">
    <source>
        <dbReference type="Pfam" id="PF19809"/>
    </source>
</evidence>
<dbReference type="AlphaFoldDB" id="A0A2W4JGS8"/>
<gene>
    <name evidence="3" type="ORF">DIU77_000245</name>
    <name evidence="4" type="ORF">DIU77_07930</name>
</gene>
<feature type="region of interest" description="Disordered" evidence="1">
    <location>
        <begin position="1"/>
        <end position="22"/>
    </location>
</feature>
<evidence type="ECO:0000313" key="4">
    <source>
        <dbReference type="EMBL" id="PZM98462.1"/>
    </source>
</evidence>
<reference evidence="3 5" key="3">
    <citation type="journal article" date="2021" name="BMC Genomics">
        <title>Genome-resolved metagenome and metatranscriptome analyses of thermophilic composting reveal key bacterial players and their metabolic interactions.</title>
        <authorList>
            <person name="Braga L.P.P."/>
            <person name="Pereira R.V."/>
            <person name="Martins L.F."/>
            <person name="Moura L.M.S."/>
            <person name="Sanchez F.B."/>
            <person name="Patane J.S.L."/>
            <person name="da Silva A.M."/>
            <person name="Setubal J.C."/>
        </authorList>
    </citation>
    <scope>NUCLEOTIDE SEQUENCE [LARGE SCALE GENOMIC DNA]</scope>
    <source>
        <strain evidence="3">ZC4RG45</strain>
    </source>
</reference>
<dbReference type="STRING" id="1111738.GCA_000427905_00330"/>
<organism evidence="4">
    <name type="scientific">Thermocrispum agreste</name>
    <dbReference type="NCBI Taxonomy" id="37925"/>
    <lineage>
        <taxon>Bacteria</taxon>
        <taxon>Bacillati</taxon>
        <taxon>Actinomycetota</taxon>
        <taxon>Actinomycetes</taxon>
        <taxon>Pseudonocardiales</taxon>
        <taxon>Pseudonocardiaceae</taxon>
        <taxon>Thermocrispum</taxon>
    </lineage>
</organism>
<name>A0A2W4JGS8_9PSEU</name>